<dbReference type="Proteomes" id="UP001140206">
    <property type="component" value="Chromosome 5"/>
</dbReference>
<dbReference type="InterPro" id="IPR050390">
    <property type="entry name" value="C5-Methyltransferase"/>
</dbReference>
<proteinExistence type="predicted"/>
<evidence type="ECO:0000256" key="4">
    <source>
        <dbReference type="ARBA" id="ARBA00022691"/>
    </source>
</evidence>
<sequence length="275" mass="31454">MRVFLFGGHPHEILPQFPLPTHNVILRRHVPTEFEPCLVALDENADRYVLKDELRLCNAISELPKVTNNEPREEMPYGEGPRNEFQQYIRLSRREILDHSFGNDEQQECKLLDHQPDLKGVKVGPDNVCYLDPQISRPLLPSGKPLVPKYAISHLKGKSLKCFGLLWWDETVPTMVTRAQPHNQIILHPEQDRVLTIRENARLQGFPDYYKFSGPIEERYKQVGNAVAVPVGRALGYGLGQAFLRIKSDGHVFTLPSHFFLVGQHPQTEEGEVLI</sequence>
<accession>A0AAV8CHT9</accession>
<dbReference type="PANTHER" id="PTHR10629">
    <property type="entry name" value="CYTOSINE-SPECIFIC METHYLTRANSFERASE"/>
    <property type="match status" value="1"/>
</dbReference>
<dbReference type="Gene3D" id="3.90.120.10">
    <property type="entry name" value="DNA Methylase, subunit A, domain 2"/>
    <property type="match status" value="2"/>
</dbReference>
<evidence type="ECO:0000313" key="5">
    <source>
        <dbReference type="EMBL" id="KAJ4753842.1"/>
    </source>
</evidence>
<organism evidence="5 6">
    <name type="scientific">Rhynchospora pubera</name>
    <dbReference type="NCBI Taxonomy" id="906938"/>
    <lineage>
        <taxon>Eukaryota</taxon>
        <taxon>Viridiplantae</taxon>
        <taxon>Streptophyta</taxon>
        <taxon>Embryophyta</taxon>
        <taxon>Tracheophyta</taxon>
        <taxon>Spermatophyta</taxon>
        <taxon>Magnoliopsida</taxon>
        <taxon>Liliopsida</taxon>
        <taxon>Poales</taxon>
        <taxon>Cyperaceae</taxon>
        <taxon>Cyperoideae</taxon>
        <taxon>Rhynchosporeae</taxon>
        <taxon>Rhynchospora</taxon>
    </lineage>
</organism>
<dbReference type="GO" id="GO:0032259">
    <property type="term" value="P:methylation"/>
    <property type="evidence" value="ECO:0007669"/>
    <property type="project" value="UniProtKB-KW"/>
</dbReference>
<reference evidence="5" key="1">
    <citation type="submission" date="2022-08" db="EMBL/GenBank/DDBJ databases">
        <authorList>
            <person name="Marques A."/>
        </authorList>
    </citation>
    <scope>NUCLEOTIDE SEQUENCE</scope>
    <source>
        <strain evidence="5">RhyPub2mFocal</strain>
        <tissue evidence="5">Leaves</tissue>
    </source>
</reference>
<keyword evidence="2" id="KW-0489">Methyltransferase</keyword>
<dbReference type="InterPro" id="IPR001525">
    <property type="entry name" value="C5_MeTfrase"/>
</dbReference>
<evidence type="ECO:0000256" key="2">
    <source>
        <dbReference type="ARBA" id="ARBA00022603"/>
    </source>
</evidence>
<keyword evidence="6" id="KW-1185">Reference proteome</keyword>
<dbReference type="Pfam" id="PF00145">
    <property type="entry name" value="DNA_methylase"/>
    <property type="match status" value="1"/>
</dbReference>
<protein>
    <recommendedName>
        <fullName evidence="1">DNA (cytosine-5-)-methyltransferase</fullName>
        <ecNumber evidence="1">2.1.1.37</ecNumber>
    </recommendedName>
</protein>
<evidence type="ECO:0000256" key="1">
    <source>
        <dbReference type="ARBA" id="ARBA00011975"/>
    </source>
</evidence>
<dbReference type="SUPFAM" id="SSF53335">
    <property type="entry name" value="S-adenosyl-L-methionine-dependent methyltransferases"/>
    <property type="match status" value="1"/>
</dbReference>
<keyword evidence="3" id="KW-0808">Transferase</keyword>
<keyword evidence="4" id="KW-0949">S-adenosyl-L-methionine</keyword>
<dbReference type="EC" id="2.1.1.37" evidence="1"/>
<dbReference type="GO" id="GO:0003677">
    <property type="term" value="F:DNA binding"/>
    <property type="evidence" value="ECO:0007669"/>
    <property type="project" value="TreeGrafter"/>
</dbReference>
<dbReference type="InterPro" id="IPR029063">
    <property type="entry name" value="SAM-dependent_MTases_sf"/>
</dbReference>
<evidence type="ECO:0000256" key="3">
    <source>
        <dbReference type="ARBA" id="ARBA00022679"/>
    </source>
</evidence>
<dbReference type="EMBL" id="JAMFTS010000005">
    <property type="protein sequence ID" value="KAJ4753842.1"/>
    <property type="molecule type" value="Genomic_DNA"/>
</dbReference>
<dbReference type="Gene3D" id="3.40.50.150">
    <property type="entry name" value="Vaccinia Virus protein VP39"/>
    <property type="match status" value="1"/>
</dbReference>
<dbReference type="GO" id="GO:0005634">
    <property type="term" value="C:nucleus"/>
    <property type="evidence" value="ECO:0007669"/>
    <property type="project" value="TreeGrafter"/>
</dbReference>
<comment type="caution">
    <text evidence="5">The sequence shown here is derived from an EMBL/GenBank/DDBJ whole genome shotgun (WGS) entry which is preliminary data.</text>
</comment>
<dbReference type="GO" id="GO:0044027">
    <property type="term" value="P:negative regulation of gene expression via chromosomal CpG island methylation"/>
    <property type="evidence" value="ECO:0007669"/>
    <property type="project" value="TreeGrafter"/>
</dbReference>
<gene>
    <name evidence="5" type="ORF">LUZ62_088247</name>
</gene>
<dbReference type="PANTHER" id="PTHR10629:SF50">
    <property type="entry name" value="DNA (CYTOSINE-5)-METHYLTRANSFERASE CMT3"/>
    <property type="match status" value="1"/>
</dbReference>
<dbReference type="PROSITE" id="PS00095">
    <property type="entry name" value="C5_MTASE_2"/>
    <property type="match status" value="1"/>
</dbReference>
<dbReference type="AlphaFoldDB" id="A0AAV8CHT9"/>
<dbReference type="InterPro" id="IPR031303">
    <property type="entry name" value="C5_meth_CS"/>
</dbReference>
<dbReference type="GO" id="GO:0003886">
    <property type="term" value="F:DNA (cytosine-5-)-methyltransferase activity"/>
    <property type="evidence" value="ECO:0007669"/>
    <property type="project" value="UniProtKB-EC"/>
</dbReference>
<evidence type="ECO:0000313" key="6">
    <source>
        <dbReference type="Proteomes" id="UP001140206"/>
    </source>
</evidence>
<name>A0AAV8CHT9_9POAL</name>